<feature type="compositionally biased region" description="Basic residues" evidence="3">
    <location>
        <begin position="29"/>
        <end position="44"/>
    </location>
</feature>
<protein>
    <recommendedName>
        <fullName evidence="4">N-acetyltransferase domain-containing protein</fullName>
    </recommendedName>
</protein>
<dbReference type="PANTHER" id="PTHR43420:SF44">
    <property type="entry name" value="ACETYLTRANSFERASE YPEA"/>
    <property type="match status" value="1"/>
</dbReference>
<feature type="compositionally biased region" description="Low complexity" evidence="3">
    <location>
        <begin position="45"/>
        <end position="54"/>
    </location>
</feature>
<gene>
    <name evidence="5" type="ORF">DI544_04405</name>
</gene>
<dbReference type="Pfam" id="PF24553">
    <property type="entry name" value="Rv0428c_C"/>
    <property type="match status" value="1"/>
</dbReference>
<accession>A0A2W5P9R5</accession>
<dbReference type="SUPFAM" id="SSF55729">
    <property type="entry name" value="Acyl-CoA N-acyltransferases (Nat)"/>
    <property type="match status" value="1"/>
</dbReference>
<evidence type="ECO:0000259" key="4">
    <source>
        <dbReference type="PROSITE" id="PS51186"/>
    </source>
</evidence>
<feature type="domain" description="N-acetyltransferase" evidence="4">
    <location>
        <begin position="192"/>
        <end position="328"/>
    </location>
</feature>
<dbReference type="InterPro" id="IPR016181">
    <property type="entry name" value="Acyl_CoA_acyltransferase"/>
</dbReference>
<dbReference type="InterPro" id="IPR000182">
    <property type="entry name" value="GNAT_dom"/>
</dbReference>
<dbReference type="PANTHER" id="PTHR43420">
    <property type="entry name" value="ACETYLTRANSFERASE"/>
    <property type="match status" value="1"/>
</dbReference>
<dbReference type="InterPro" id="IPR056935">
    <property type="entry name" value="Rv0428c-like_C"/>
</dbReference>
<keyword evidence="1" id="KW-0808">Transferase</keyword>
<evidence type="ECO:0000256" key="1">
    <source>
        <dbReference type="ARBA" id="ARBA00022679"/>
    </source>
</evidence>
<evidence type="ECO:0000256" key="2">
    <source>
        <dbReference type="ARBA" id="ARBA00023315"/>
    </source>
</evidence>
<organism evidence="5 6">
    <name type="scientific">Sphingomonas taxi</name>
    <dbReference type="NCBI Taxonomy" id="1549858"/>
    <lineage>
        <taxon>Bacteria</taxon>
        <taxon>Pseudomonadati</taxon>
        <taxon>Pseudomonadota</taxon>
        <taxon>Alphaproteobacteria</taxon>
        <taxon>Sphingomonadales</taxon>
        <taxon>Sphingomonadaceae</taxon>
        <taxon>Sphingomonas</taxon>
    </lineage>
</organism>
<dbReference type="InterPro" id="IPR050680">
    <property type="entry name" value="YpeA/RimI_acetyltransf"/>
</dbReference>
<dbReference type="Proteomes" id="UP000249229">
    <property type="component" value="Unassembled WGS sequence"/>
</dbReference>
<dbReference type="CDD" id="cd04301">
    <property type="entry name" value="NAT_SF"/>
    <property type="match status" value="1"/>
</dbReference>
<proteinExistence type="predicted"/>
<dbReference type="GO" id="GO:0016747">
    <property type="term" value="F:acyltransferase activity, transferring groups other than amino-acyl groups"/>
    <property type="evidence" value="ECO:0007669"/>
    <property type="project" value="InterPro"/>
</dbReference>
<keyword evidence="2" id="KW-0012">Acyltransferase</keyword>
<sequence length="328" mass="34309">MDAVQPATVPPVRDAAADRLRPGMTSTAGKRRLSRRRRFSRARGKGAAYRARVGNAASPHRARQGDRPERSATFQGGGVGGDALIWRVERACAAAWPARVAHRESGWMVGVSGGGSRRSNSASATAPDVALDMPTLHAIQRRYRDADQPTIVRLTDATQAAGALLDAAGFAAPEGRTRTLLRLPAGHTPPGAVIVTAAPDAAWRAARQRLSPSSAADHAAIPSRVTAPAAFARVMEGAHSVAIGYAALTDGIAVIESVATDPAARRRGHASAIVAALLGWAARGGAAHVALQVEEANAAARALYDQLGFATDLYGYHYRRSARCPTFA</sequence>
<dbReference type="AlphaFoldDB" id="A0A2W5P9R5"/>
<evidence type="ECO:0000313" key="6">
    <source>
        <dbReference type="Proteomes" id="UP000249229"/>
    </source>
</evidence>
<dbReference type="EMBL" id="QFQI01000002">
    <property type="protein sequence ID" value="PZQ61864.1"/>
    <property type="molecule type" value="Genomic_DNA"/>
</dbReference>
<comment type="caution">
    <text evidence="5">The sequence shown here is derived from an EMBL/GenBank/DDBJ whole genome shotgun (WGS) entry which is preliminary data.</text>
</comment>
<name>A0A2W5P9R5_9SPHN</name>
<reference evidence="5 6" key="1">
    <citation type="submission" date="2017-08" db="EMBL/GenBank/DDBJ databases">
        <title>Infants hospitalized years apart are colonized by the same room-sourced microbial strains.</title>
        <authorList>
            <person name="Brooks B."/>
            <person name="Olm M.R."/>
            <person name="Firek B.A."/>
            <person name="Baker R."/>
            <person name="Thomas B.C."/>
            <person name="Morowitz M.J."/>
            <person name="Banfield J.F."/>
        </authorList>
    </citation>
    <scope>NUCLEOTIDE SEQUENCE [LARGE SCALE GENOMIC DNA]</scope>
    <source>
        <strain evidence="5">S2_005_001_R1_22</strain>
    </source>
</reference>
<dbReference type="Gene3D" id="3.40.630.30">
    <property type="match status" value="1"/>
</dbReference>
<evidence type="ECO:0000313" key="5">
    <source>
        <dbReference type="EMBL" id="PZQ61864.1"/>
    </source>
</evidence>
<feature type="region of interest" description="Disordered" evidence="3">
    <location>
        <begin position="1"/>
        <end position="76"/>
    </location>
</feature>
<dbReference type="PROSITE" id="PS51186">
    <property type="entry name" value="GNAT"/>
    <property type="match status" value="1"/>
</dbReference>
<evidence type="ECO:0000256" key="3">
    <source>
        <dbReference type="SAM" id="MobiDB-lite"/>
    </source>
</evidence>